<evidence type="ECO:0000259" key="22">
    <source>
        <dbReference type="Pfam" id="PF23953"/>
    </source>
</evidence>
<keyword evidence="24" id="KW-1185">Reference proteome</keyword>
<keyword evidence="16 20" id="KW-0786">Thiamine pyrophosphate</keyword>
<dbReference type="PANTHER" id="PTHR11624">
    <property type="entry name" value="DEHYDROGENASE RELATED"/>
    <property type="match status" value="1"/>
</dbReference>
<accession>A0A2U1NHV2</accession>
<dbReference type="SUPFAM" id="SSF50465">
    <property type="entry name" value="EF-Tu/eEF-1alpha/eIF2-gamma C-terminal domain"/>
    <property type="match status" value="1"/>
</dbReference>
<dbReference type="Gene3D" id="1.25.40.470">
    <property type="match status" value="1"/>
</dbReference>
<evidence type="ECO:0000256" key="6">
    <source>
        <dbReference type="ARBA" id="ARBA00022490"/>
    </source>
</evidence>
<name>A0A2U1NHV2_ARTAN</name>
<evidence type="ECO:0000256" key="4">
    <source>
        <dbReference type="ARBA" id="ARBA00010844"/>
    </source>
</evidence>
<dbReference type="EC" id="1.2.4.1" evidence="20"/>
<dbReference type="InterPro" id="IPR056176">
    <property type="entry name" value="TPR_COPA_B"/>
</dbReference>
<comment type="subcellular location">
    <subcellularLocation>
        <location evidence="3">Cytoplasmic vesicle</location>
        <location evidence="3">COPI-coated vesicle membrane</location>
        <topology evidence="3">Peripheral membrane protein</topology>
        <orientation evidence="3">Cytoplasmic side</orientation>
    </subcellularLocation>
    <subcellularLocation>
        <location evidence="2">Golgi apparatus membrane</location>
        <topology evidence="2">Peripheral membrane protein</topology>
        <orientation evidence="2">Cytoplasmic side</orientation>
    </subcellularLocation>
</comment>
<dbReference type="GO" id="GO:0015031">
    <property type="term" value="P:protein transport"/>
    <property type="evidence" value="ECO:0007669"/>
    <property type="project" value="UniProtKB-KW"/>
</dbReference>
<keyword evidence="9" id="KW-0547">Nucleotide-binding</keyword>
<dbReference type="GO" id="GO:0005525">
    <property type="term" value="F:GTP binding"/>
    <property type="evidence" value="ECO:0007669"/>
    <property type="project" value="UniProtKB-KW"/>
</dbReference>
<dbReference type="OrthoDB" id="10261470at2759"/>
<evidence type="ECO:0000256" key="8">
    <source>
        <dbReference type="ARBA" id="ARBA00022737"/>
    </source>
</evidence>
<keyword evidence="8" id="KW-0677">Repeat</keyword>
<evidence type="ECO:0000256" key="11">
    <source>
        <dbReference type="ARBA" id="ARBA00022892"/>
    </source>
</evidence>
<evidence type="ECO:0000256" key="19">
    <source>
        <dbReference type="ARBA" id="ARBA00023329"/>
    </source>
</evidence>
<comment type="catalytic activity">
    <reaction evidence="20">
        <text>N(6)-[(R)-lipoyl]-L-lysyl-[protein] + pyruvate + H(+) = N(6)-[(R)-S(8)-acetyldihydrolipoyl]-L-lysyl-[protein] + CO2</text>
        <dbReference type="Rhea" id="RHEA:19189"/>
        <dbReference type="Rhea" id="RHEA-COMP:10474"/>
        <dbReference type="Rhea" id="RHEA-COMP:10478"/>
        <dbReference type="ChEBI" id="CHEBI:15361"/>
        <dbReference type="ChEBI" id="CHEBI:15378"/>
        <dbReference type="ChEBI" id="CHEBI:16526"/>
        <dbReference type="ChEBI" id="CHEBI:83099"/>
        <dbReference type="ChEBI" id="CHEBI:83111"/>
        <dbReference type="EC" id="1.2.4.1"/>
    </reaction>
</comment>
<evidence type="ECO:0000256" key="14">
    <source>
        <dbReference type="ARBA" id="ARBA00023002"/>
    </source>
</evidence>
<keyword evidence="15" id="KW-0333">Golgi apparatus</keyword>
<keyword evidence="12" id="KW-0648">Protein biosynthesis</keyword>
<dbReference type="PANTHER" id="PTHR11624:SF112">
    <property type="entry name" value="PYRUVATE DEHYDROGENASE E1 COMPONENT SUBUNIT BETA-1, MITOCHONDRIAL"/>
    <property type="match status" value="1"/>
</dbReference>
<keyword evidence="14 20" id="KW-0560">Oxidoreductase</keyword>
<dbReference type="GO" id="GO:0030663">
    <property type="term" value="C:COPI-coated vesicle membrane"/>
    <property type="evidence" value="ECO:0007669"/>
    <property type="project" value="UniProtKB-SubCell"/>
</dbReference>
<dbReference type="Pfam" id="PF23953">
    <property type="entry name" value="TPR_COPA_B"/>
    <property type="match status" value="1"/>
</dbReference>
<dbReference type="GO" id="GO:0000139">
    <property type="term" value="C:Golgi membrane"/>
    <property type="evidence" value="ECO:0007669"/>
    <property type="project" value="UniProtKB-SubCell"/>
</dbReference>
<dbReference type="Pfam" id="PF03143">
    <property type="entry name" value="GTP_EFTU_D3"/>
    <property type="match status" value="1"/>
</dbReference>
<evidence type="ECO:0000256" key="1">
    <source>
        <dbReference type="ARBA" id="ARBA00001964"/>
    </source>
</evidence>
<keyword evidence="11" id="KW-0931">ER-Golgi transport</keyword>
<evidence type="ECO:0000256" key="10">
    <source>
        <dbReference type="ARBA" id="ARBA00022768"/>
    </source>
</evidence>
<evidence type="ECO:0000256" key="16">
    <source>
        <dbReference type="ARBA" id="ARBA00023052"/>
    </source>
</evidence>
<evidence type="ECO:0000256" key="5">
    <source>
        <dbReference type="ARBA" id="ARBA00022448"/>
    </source>
</evidence>
<dbReference type="Proteomes" id="UP000245207">
    <property type="component" value="Unassembled WGS sequence"/>
</dbReference>
<evidence type="ECO:0000256" key="17">
    <source>
        <dbReference type="ARBA" id="ARBA00023134"/>
    </source>
</evidence>
<reference evidence="23 24" key="1">
    <citation type="journal article" date="2018" name="Mol. Plant">
        <title>The genome of Artemisia annua provides insight into the evolution of Asteraceae family and artemisinin biosynthesis.</title>
        <authorList>
            <person name="Shen Q."/>
            <person name="Zhang L."/>
            <person name="Liao Z."/>
            <person name="Wang S."/>
            <person name="Yan T."/>
            <person name="Shi P."/>
            <person name="Liu M."/>
            <person name="Fu X."/>
            <person name="Pan Q."/>
            <person name="Wang Y."/>
            <person name="Lv Z."/>
            <person name="Lu X."/>
            <person name="Zhang F."/>
            <person name="Jiang W."/>
            <person name="Ma Y."/>
            <person name="Chen M."/>
            <person name="Hao X."/>
            <person name="Li L."/>
            <person name="Tang Y."/>
            <person name="Lv G."/>
            <person name="Zhou Y."/>
            <person name="Sun X."/>
            <person name="Brodelius P.E."/>
            <person name="Rose J.K.C."/>
            <person name="Tang K."/>
        </authorList>
    </citation>
    <scope>NUCLEOTIDE SEQUENCE [LARGE SCALE GENOMIC DNA]</scope>
    <source>
        <strain evidence="24">cv. Huhao1</strain>
        <tissue evidence="23">Leaf</tissue>
    </source>
</reference>
<comment type="caution">
    <text evidence="23">The sequence shown here is derived from an EMBL/GenBank/DDBJ whole genome shotgun (WGS) entry which is preliminary data.</text>
</comment>
<evidence type="ECO:0000256" key="2">
    <source>
        <dbReference type="ARBA" id="ARBA00004255"/>
    </source>
</evidence>
<dbReference type="GO" id="GO:0006086">
    <property type="term" value="P:pyruvate decarboxylation to acetyl-CoA"/>
    <property type="evidence" value="ECO:0007669"/>
    <property type="project" value="InterPro"/>
</dbReference>
<evidence type="ECO:0000256" key="15">
    <source>
        <dbReference type="ARBA" id="ARBA00023034"/>
    </source>
</evidence>
<dbReference type="GO" id="GO:0016192">
    <property type="term" value="P:vesicle-mediated transport"/>
    <property type="evidence" value="ECO:0007669"/>
    <property type="project" value="UniProtKB-KW"/>
</dbReference>
<evidence type="ECO:0000256" key="18">
    <source>
        <dbReference type="ARBA" id="ARBA00023136"/>
    </source>
</evidence>
<keyword evidence="10" id="KW-0251">Elongation factor</keyword>
<gene>
    <name evidence="23" type="ORF">CTI12_AA261490</name>
</gene>
<dbReference type="InterPro" id="IPR004160">
    <property type="entry name" value="Transl_elong_EFTu/EF1A_C"/>
</dbReference>
<evidence type="ECO:0000256" key="13">
    <source>
        <dbReference type="ARBA" id="ARBA00022927"/>
    </source>
</evidence>
<organism evidence="23 24">
    <name type="scientific">Artemisia annua</name>
    <name type="common">Sweet wormwood</name>
    <dbReference type="NCBI Taxonomy" id="35608"/>
    <lineage>
        <taxon>Eukaryota</taxon>
        <taxon>Viridiplantae</taxon>
        <taxon>Streptophyta</taxon>
        <taxon>Embryophyta</taxon>
        <taxon>Tracheophyta</taxon>
        <taxon>Spermatophyta</taxon>
        <taxon>Magnoliopsida</taxon>
        <taxon>eudicotyledons</taxon>
        <taxon>Gunneridae</taxon>
        <taxon>Pentapetalae</taxon>
        <taxon>asterids</taxon>
        <taxon>campanulids</taxon>
        <taxon>Asterales</taxon>
        <taxon>Asteraceae</taxon>
        <taxon>Asteroideae</taxon>
        <taxon>Anthemideae</taxon>
        <taxon>Artemisiinae</taxon>
        <taxon>Artemisia</taxon>
    </lineage>
</organism>
<dbReference type="InterPro" id="IPR029061">
    <property type="entry name" value="THDP-binding"/>
</dbReference>
<keyword evidence="18" id="KW-0472">Membrane</keyword>
<evidence type="ECO:0000256" key="20">
    <source>
        <dbReference type="RuleBase" id="RU364074"/>
    </source>
</evidence>
<dbReference type="InterPro" id="IPR009001">
    <property type="entry name" value="Transl_elong_EF1A/Init_IF2_C"/>
</dbReference>
<protein>
    <recommendedName>
        <fullName evidence="20">Pyruvate dehydrogenase E1 component subunit beta</fullName>
        <ecNumber evidence="20">1.2.4.1</ecNumber>
    </recommendedName>
</protein>
<feature type="domain" description="Translation elongation factor EFTu/EF1A C-terminal" evidence="21">
    <location>
        <begin position="280"/>
        <end position="353"/>
    </location>
</feature>
<keyword evidence="5" id="KW-0813">Transport</keyword>
<dbReference type="SUPFAM" id="SSF52518">
    <property type="entry name" value="Thiamin diphosphate-binding fold (THDP-binding)"/>
    <property type="match status" value="1"/>
</dbReference>
<evidence type="ECO:0000256" key="7">
    <source>
        <dbReference type="ARBA" id="ARBA00022574"/>
    </source>
</evidence>
<dbReference type="AlphaFoldDB" id="A0A2U1NHV2"/>
<dbReference type="Gene3D" id="2.40.30.10">
    <property type="entry name" value="Translation factors"/>
    <property type="match status" value="1"/>
</dbReference>
<keyword evidence="17" id="KW-0342">GTP-binding</keyword>
<evidence type="ECO:0000313" key="24">
    <source>
        <dbReference type="Proteomes" id="UP000245207"/>
    </source>
</evidence>
<proteinExistence type="inferred from homology"/>
<comment type="function">
    <text evidence="20">The pyruvate dehydrogenase complex catalyzes the overall conversion of pyruvate to acetyl-CoA and CO2.</text>
</comment>
<keyword evidence="13" id="KW-0653">Protein transport</keyword>
<sequence length="466" mass="52043">MLLNVIGYTLLLTLIKFKTLVMRGDLERASAILPSIPKDRHNSVALFLESRGMIEEALEVATDPDYRFDLAIQLVAQSESKWKQLGELAMSNGLLDMAEDCLKHANDLTGLLLLYSSLGDAEGIIKLASLAKENGKNNVAFACLFMLGKLEDCLQLLVDSNRIPAAALMARSYLPNKVSEIVALWRKDLNKVNQKAAESLVDTEEYSNMFEDWQISLEVEARAAETRFSCLSMSQYSSLFLLMSWLLNLSAELLLLEVDVNALEEMYPQGEKVIAKPGSVETYTKFEEEIYVLTEDEDGRTTAFISNYRPQFYLRTADVTRKVDLLEIVKMVMRGDSDIAAFELTTPVVLEPGPNGPAAGVGAQHSQCYGAWYGSVPGLKVLVPYSYEDARGLLKAAIRDPEPVVFLENELLYGESFLISDEAQFLPPNRKSKEGKDITITAFSKMVGYALKRKSYMQIGDMEQFH</sequence>
<dbReference type="STRING" id="35608.A0A2U1NHV2"/>
<dbReference type="EMBL" id="PKPP01002792">
    <property type="protein sequence ID" value="PWA73095.1"/>
    <property type="molecule type" value="Genomic_DNA"/>
</dbReference>
<evidence type="ECO:0000256" key="3">
    <source>
        <dbReference type="ARBA" id="ARBA00004347"/>
    </source>
</evidence>
<dbReference type="InterPro" id="IPR027110">
    <property type="entry name" value="PDHB_mito-type"/>
</dbReference>
<evidence type="ECO:0000256" key="9">
    <source>
        <dbReference type="ARBA" id="ARBA00022741"/>
    </source>
</evidence>
<dbReference type="Gene3D" id="3.40.50.970">
    <property type="match status" value="1"/>
</dbReference>
<evidence type="ECO:0000259" key="21">
    <source>
        <dbReference type="Pfam" id="PF03143"/>
    </source>
</evidence>
<comment type="cofactor">
    <cofactor evidence="1 20">
        <name>thiamine diphosphate</name>
        <dbReference type="ChEBI" id="CHEBI:58937"/>
    </cofactor>
</comment>
<evidence type="ECO:0000256" key="12">
    <source>
        <dbReference type="ARBA" id="ARBA00022917"/>
    </source>
</evidence>
<dbReference type="GO" id="GO:0004739">
    <property type="term" value="F:pyruvate dehydrogenase (acetyl-transferring) activity"/>
    <property type="evidence" value="ECO:0007669"/>
    <property type="project" value="UniProtKB-UniRule"/>
</dbReference>
<dbReference type="GO" id="GO:0003746">
    <property type="term" value="F:translation elongation factor activity"/>
    <property type="evidence" value="ECO:0007669"/>
    <property type="project" value="UniProtKB-KW"/>
</dbReference>
<dbReference type="FunFam" id="1.25.40.470:FF:000001">
    <property type="entry name" value="Coatomer subunit beta"/>
    <property type="match status" value="1"/>
</dbReference>
<feature type="domain" description="COPA/B TPR" evidence="22">
    <location>
        <begin position="17"/>
        <end position="186"/>
    </location>
</feature>
<comment type="similarity">
    <text evidence="4">Belongs to the WD repeat COPB2 family.</text>
</comment>
<evidence type="ECO:0000313" key="23">
    <source>
        <dbReference type="EMBL" id="PWA73095.1"/>
    </source>
</evidence>
<keyword evidence="7" id="KW-0853">WD repeat</keyword>
<keyword evidence="6" id="KW-0963">Cytoplasm</keyword>
<keyword evidence="20" id="KW-0670">Pyruvate</keyword>
<keyword evidence="19" id="KW-0968">Cytoplasmic vesicle</keyword>